<keyword evidence="2 4" id="KW-0378">Hydrolase</keyword>
<dbReference type="GO" id="GO:0004553">
    <property type="term" value="F:hydrolase activity, hydrolyzing O-glycosyl compounds"/>
    <property type="evidence" value="ECO:0007669"/>
    <property type="project" value="InterPro"/>
</dbReference>
<name>A0A9D9DIW2_9BACL</name>
<sequence length="479" mass="55353">VIGDMFINPRYQGNGSSLINSYKLSNHIDAFKRRNINYKFFKGYSQIEEDKIEEIEDILNELKNNKYDAILFYGGQTDFKESEGFDRDTLDIPKSQISLIRKIKEINDNIVFISFNGSIINLSFIDDCKAFLMMHLAGEGIGEATTSLLFGECSPSGKTTETYIKDYKDVPFSDEFNKNIVSYYKESIFVGYRYYNSINKEVYYPFGYGLTYTKFKYSNLNVLVNELTKTIDISYEIKNIGHYDASEISEVYISKINSNIYRPIHELKGFSKDFIKVGESKLIKINIPIDELKIFDINTNSFELEDGEYEILIGKNSRSFLLRDKINLKGKVINLNKNPANTYYFNLKLLNELSNKTYAKSFSLTLSKYDAYKYPYDINTPIFAFNRGFGKLLKNILVSYFNHKTKKALKIKDPLIKQKELKGAFFIARLIPANSLRSLCFSSSGLLKYHTALAILDFCNGHYIRGIKKLFIKEKLVKD</sequence>
<dbReference type="InterPro" id="IPR036881">
    <property type="entry name" value="Glyco_hydro_3_C_sf"/>
</dbReference>
<evidence type="ECO:0000313" key="4">
    <source>
        <dbReference type="EMBL" id="MBO8427321.1"/>
    </source>
</evidence>
<organism evidence="4 5">
    <name type="scientific">Candidatus Onthovivens merdipullorum</name>
    <dbReference type="NCBI Taxonomy" id="2840889"/>
    <lineage>
        <taxon>Bacteria</taxon>
        <taxon>Bacillati</taxon>
        <taxon>Bacillota</taxon>
        <taxon>Bacilli</taxon>
        <taxon>Bacillales</taxon>
        <taxon>Candidatus Onthovivens</taxon>
    </lineage>
</organism>
<dbReference type="Gene3D" id="3.40.50.1700">
    <property type="entry name" value="Glycoside hydrolase family 3 C-terminal domain"/>
    <property type="match status" value="1"/>
</dbReference>
<evidence type="ECO:0000259" key="3">
    <source>
        <dbReference type="SMART" id="SM01217"/>
    </source>
</evidence>
<dbReference type="PANTHER" id="PTHR42715">
    <property type="entry name" value="BETA-GLUCOSIDASE"/>
    <property type="match status" value="1"/>
</dbReference>
<protein>
    <submittedName>
        <fullName evidence="4">Glycoside hydrolase family 3 C-terminal domain-containing protein</fullName>
    </submittedName>
</protein>
<reference evidence="4" key="1">
    <citation type="submission" date="2020-10" db="EMBL/GenBank/DDBJ databases">
        <authorList>
            <person name="Gilroy R."/>
        </authorList>
    </citation>
    <scope>NUCLEOTIDE SEQUENCE</scope>
    <source>
        <strain evidence="4">11159</strain>
    </source>
</reference>
<feature type="domain" description="Fibronectin type III-like" evidence="3">
    <location>
        <begin position="247"/>
        <end position="317"/>
    </location>
</feature>
<comment type="similarity">
    <text evidence="1">Belongs to the glycosyl hydrolase 3 family.</text>
</comment>
<dbReference type="SUPFAM" id="SSF52279">
    <property type="entry name" value="Beta-D-glucan exohydrolase, C-terminal domain"/>
    <property type="match status" value="1"/>
</dbReference>
<dbReference type="GO" id="GO:0005975">
    <property type="term" value="P:carbohydrate metabolic process"/>
    <property type="evidence" value="ECO:0007669"/>
    <property type="project" value="InterPro"/>
</dbReference>
<evidence type="ECO:0000313" key="5">
    <source>
        <dbReference type="Proteomes" id="UP000823613"/>
    </source>
</evidence>
<dbReference type="InterPro" id="IPR002772">
    <property type="entry name" value="Glyco_hydro_3_C"/>
</dbReference>
<dbReference type="EMBL" id="JADIMY010000043">
    <property type="protein sequence ID" value="MBO8427321.1"/>
    <property type="molecule type" value="Genomic_DNA"/>
</dbReference>
<accession>A0A9D9DIW2</accession>
<comment type="caution">
    <text evidence="4">The sequence shown here is derived from an EMBL/GenBank/DDBJ whole genome shotgun (WGS) entry which is preliminary data.</text>
</comment>
<dbReference type="Pfam" id="PF14310">
    <property type="entry name" value="Fn3-like"/>
    <property type="match status" value="1"/>
</dbReference>
<proteinExistence type="inferred from homology"/>
<dbReference type="Pfam" id="PF01915">
    <property type="entry name" value="Glyco_hydro_3_C"/>
    <property type="match status" value="1"/>
</dbReference>
<dbReference type="Gene3D" id="2.60.40.10">
    <property type="entry name" value="Immunoglobulins"/>
    <property type="match status" value="1"/>
</dbReference>
<gene>
    <name evidence="4" type="ORF">IAC58_02020</name>
</gene>
<reference evidence="4" key="2">
    <citation type="journal article" date="2021" name="PeerJ">
        <title>Extensive microbial diversity within the chicken gut microbiome revealed by metagenomics and culture.</title>
        <authorList>
            <person name="Gilroy R."/>
            <person name="Ravi A."/>
            <person name="Getino M."/>
            <person name="Pursley I."/>
            <person name="Horton D.L."/>
            <person name="Alikhan N.F."/>
            <person name="Baker D."/>
            <person name="Gharbi K."/>
            <person name="Hall N."/>
            <person name="Watson M."/>
            <person name="Adriaenssens E.M."/>
            <person name="Foster-Nyarko E."/>
            <person name="Jarju S."/>
            <person name="Secka A."/>
            <person name="Antonio M."/>
            <person name="Oren A."/>
            <person name="Chaudhuri R.R."/>
            <person name="La Ragione R."/>
            <person name="Hildebrand F."/>
            <person name="Pallen M.J."/>
        </authorList>
    </citation>
    <scope>NUCLEOTIDE SEQUENCE</scope>
    <source>
        <strain evidence="4">11159</strain>
    </source>
</reference>
<evidence type="ECO:0000256" key="1">
    <source>
        <dbReference type="ARBA" id="ARBA00005336"/>
    </source>
</evidence>
<dbReference type="InterPro" id="IPR050288">
    <property type="entry name" value="Cellulose_deg_GH3"/>
</dbReference>
<dbReference type="AlphaFoldDB" id="A0A9D9DIW2"/>
<feature type="non-terminal residue" evidence="4">
    <location>
        <position position="1"/>
    </location>
</feature>
<dbReference type="Proteomes" id="UP000823613">
    <property type="component" value="Unassembled WGS sequence"/>
</dbReference>
<dbReference type="SMART" id="SM01217">
    <property type="entry name" value="Fn3_like"/>
    <property type="match status" value="1"/>
</dbReference>
<dbReference type="InterPro" id="IPR026891">
    <property type="entry name" value="Fn3-like"/>
</dbReference>
<evidence type="ECO:0000256" key="2">
    <source>
        <dbReference type="ARBA" id="ARBA00022801"/>
    </source>
</evidence>
<dbReference type="PANTHER" id="PTHR42715:SF10">
    <property type="entry name" value="BETA-GLUCOSIDASE"/>
    <property type="match status" value="1"/>
</dbReference>
<dbReference type="InterPro" id="IPR013783">
    <property type="entry name" value="Ig-like_fold"/>
</dbReference>